<organism evidence="2 3">
    <name type="scientific">Araneus ventricosus</name>
    <name type="common">Orbweaver spider</name>
    <name type="synonym">Epeira ventricosa</name>
    <dbReference type="NCBI Taxonomy" id="182803"/>
    <lineage>
        <taxon>Eukaryota</taxon>
        <taxon>Metazoa</taxon>
        <taxon>Ecdysozoa</taxon>
        <taxon>Arthropoda</taxon>
        <taxon>Chelicerata</taxon>
        <taxon>Arachnida</taxon>
        <taxon>Araneae</taxon>
        <taxon>Araneomorphae</taxon>
        <taxon>Entelegynae</taxon>
        <taxon>Araneoidea</taxon>
        <taxon>Araneidae</taxon>
        <taxon>Araneus</taxon>
    </lineage>
</organism>
<gene>
    <name evidence="2" type="ORF">AVEN_172337_1</name>
</gene>
<dbReference type="Proteomes" id="UP000499080">
    <property type="component" value="Unassembled WGS sequence"/>
</dbReference>
<dbReference type="AlphaFoldDB" id="A0A4Y2E1Z5"/>
<keyword evidence="3" id="KW-1185">Reference proteome</keyword>
<feature type="compositionally biased region" description="Basic residues" evidence="1">
    <location>
        <begin position="17"/>
        <end position="26"/>
    </location>
</feature>
<evidence type="ECO:0000313" key="3">
    <source>
        <dbReference type="Proteomes" id="UP000499080"/>
    </source>
</evidence>
<dbReference type="EMBL" id="BGPR01000490">
    <property type="protein sequence ID" value="GBM22991.1"/>
    <property type="molecule type" value="Genomic_DNA"/>
</dbReference>
<evidence type="ECO:0000256" key="1">
    <source>
        <dbReference type="SAM" id="MobiDB-lite"/>
    </source>
</evidence>
<comment type="caution">
    <text evidence="2">The sequence shown here is derived from an EMBL/GenBank/DDBJ whole genome shotgun (WGS) entry which is preliminary data.</text>
</comment>
<evidence type="ECO:0000313" key="2">
    <source>
        <dbReference type="EMBL" id="GBM22991.1"/>
    </source>
</evidence>
<feature type="region of interest" description="Disordered" evidence="1">
    <location>
        <begin position="16"/>
        <end position="44"/>
    </location>
</feature>
<name>A0A4Y2E1Z5_ARAVE</name>
<reference evidence="2 3" key="1">
    <citation type="journal article" date="2019" name="Sci. Rep.">
        <title>Orb-weaving spider Araneus ventricosus genome elucidates the spidroin gene catalogue.</title>
        <authorList>
            <person name="Kono N."/>
            <person name="Nakamura H."/>
            <person name="Ohtoshi R."/>
            <person name="Moran D.A.P."/>
            <person name="Shinohara A."/>
            <person name="Yoshida Y."/>
            <person name="Fujiwara M."/>
            <person name="Mori M."/>
            <person name="Tomita M."/>
            <person name="Arakawa K."/>
        </authorList>
    </citation>
    <scope>NUCLEOTIDE SEQUENCE [LARGE SCALE GENOMIC DNA]</scope>
</reference>
<accession>A0A4Y2E1Z5</accession>
<sequence>MFVRFTMKTDITERNKALAKRTKSRVRMSGVIMSQSSNCDSKGYKKRVEEFQGGRNGGFQTSAARPKMSMKEVETSGNYFLVQTEQTSDLSAIQNARQNQFLPI</sequence>
<proteinExistence type="predicted"/>
<protein>
    <submittedName>
        <fullName evidence="2">Uncharacterized protein</fullName>
    </submittedName>
</protein>